<proteinExistence type="predicted"/>
<feature type="compositionally biased region" description="Polar residues" evidence="1">
    <location>
        <begin position="19"/>
        <end position="41"/>
    </location>
</feature>
<organism evidence="2 3">
    <name type="scientific">Steinernema carpocapsae</name>
    <name type="common">Entomopathogenic nematode</name>
    <dbReference type="NCBI Taxonomy" id="34508"/>
    <lineage>
        <taxon>Eukaryota</taxon>
        <taxon>Metazoa</taxon>
        <taxon>Ecdysozoa</taxon>
        <taxon>Nematoda</taxon>
        <taxon>Chromadorea</taxon>
        <taxon>Rhabditida</taxon>
        <taxon>Tylenchina</taxon>
        <taxon>Panagrolaimomorpha</taxon>
        <taxon>Strongyloidoidea</taxon>
        <taxon>Steinernematidae</taxon>
        <taxon>Steinernema</taxon>
    </lineage>
</organism>
<feature type="region of interest" description="Disordered" evidence="1">
    <location>
        <begin position="1"/>
        <end position="62"/>
    </location>
</feature>
<comment type="caution">
    <text evidence="2">The sequence shown here is derived from an EMBL/GenBank/DDBJ whole genome shotgun (WGS) entry which is preliminary data.</text>
</comment>
<accession>A0A4U5MLF7</accession>
<dbReference type="Proteomes" id="UP000298663">
    <property type="component" value="Unassembled WGS sequence"/>
</dbReference>
<name>A0A4U5MLF7_STECR</name>
<sequence>MASEITRAPARSHSVPPTDRTSCYSTRYSPQEQRTTNQTMESHPRLSRNRSPQYGSTSSASRDIPFSLGNGMAYNQYTAAMTAGNALNNGFPPNNFLLSAFLTGGHYPLDFRGPWMQHQKHHNWGAWNGNRGYHKSSWGPVF</sequence>
<protein>
    <submittedName>
        <fullName evidence="2">Uncharacterized protein</fullName>
    </submittedName>
</protein>
<dbReference type="EMBL" id="AZBU02000007">
    <property type="protein sequence ID" value="TKR70274.1"/>
    <property type="molecule type" value="Genomic_DNA"/>
</dbReference>
<gene>
    <name evidence="2" type="ORF">L596_022318</name>
</gene>
<evidence type="ECO:0000313" key="2">
    <source>
        <dbReference type="EMBL" id="TKR70274.1"/>
    </source>
</evidence>
<evidence type="ECO:0000256" key="1">
    <source>
        <dbReference type="SAM" id="MobiDB-lite"/>
    </source>
</evidence>
<feature type="compositionally biased region" description="Polar residues" evidence="1">
    <location>
        <begin position="49"/>
        <end position="61"/>
    </location>
</feature>
<keyword evidence="3" id="KW-1185">Reference proteome</keyword>
<reference evidence="2 3" key="2">
    <citation type="journal article" date="2019" name="G3 (Bethesda)">
        <title>Hybrid Assembly of the Genome of the Entomopathogenic Nematode Steinernema carpocapsae Identifies the X-Chromosome.</title>
        <authorList>
            <person name="Serra L."/>
            <person name="Macchietto M."/>
            <person name="Macias-Munoz A."/>
            <person name="McGill C.J."/>
            <person name="Rodriguez I.M."/>
            <person name="Rodriguez B."/>
            <person name="Murad R."/>
            <person name="Mortazavi A."/>
        </authorList>
    </citation>
    <scope>NUCLEOTIDE SEQUENCE [LARGE SCALE GENOMIC DNA]</scope>
    <source>
        <strain evidence="2 3">ALL</strain>
    </source>
</reference>
<dbReference type="AlphaFoldDB" id="A0A4U5MLF7"/>
<dbReference type="OrthoDB" id="10491418at2759"/>
<reference evidence="2 3" key="1">
    <citation type="journal article" date="2015" name="Genome Biol.">
        <title>Comparative genomics of Steinernema reveals deeply conserved gene regulatory networks.</title>
        <authorList>
            <person name="Dillman A.R."/>
            <person name="Macchietto M."/>
            <person name="Porter C.F."/>
            <person name="Rogers A."/>
            <person name="Williams B."/>
            <person name="Antoshechkin I."/>
            <person name="Lee M.M."/>
            <person name="Goodwin Z."/>
            <person name="Lu X."/>
            <person name="Lewis E.E."/>
            <person name="Goodrich-Blair H."/>
            <person name="Stock S.P."/>
            <person name="Adams B.J."/>
            <person name="Sternberg P.W."/>
            <person name="Mortazavi A."/>
        </authorList>
    </citation>
    <scope>NUCLEOTIDE SEQUENCE [LARGE SCALE GENOMIC DNA]</scope>
    <source>
        <strain evidence="2 3">ALL</strain>
    </source>
</reference>
<evidence type="ECO:0000313" key="3">
    <source>
        <dbReference type="Proteomes" id="UP000298663"/>
    </source>
</evidence>